<feature type="transmembrane region" description="Helical" evidence="7">
    <location>
        <begin position="439"/>
        <end position="458"/>
    </location>
</feature>
<sequence>MVVPQLDSSSTEERRVSQDLDVEKRGNAQYTDEKGDSSTTDVGNIDSRGVASKDESEQQDAPLQEKTIDNQGEVVQTKDEELKRSETANSGPPYSSFGPWEKKFIVFSATMAAFFSPFTAQIYFPALNTIANDLHVSSAKINLTMTTYMASTAPAFVGGFSDNAGRRPAYIVCFVIYIAADVALALQNNYVALLILRMLQSAGSSGTVALANAVVADIATSAERGIYIGITSLTGILAPSLGPVLGGILSQYAGWKWIFGFLAILATTFFIPMLLFFPETCRKIVGDGTIPPPKLNHSVMSIMKERKRTKSGFPPDYAKRDELAKGRRIRFPNPLATLVVVAEKEAFLILFFAGIVYSGFYAVISGMPSQFQAIYGYSDLKVGLMYLPLSGGSLLAAFTQGKLIDWNYQRHARKLGIKVVKSRQQDLSNFPIEKARLQIALPMLFLSFVCIVTYGWVLHFQTSIAGPCILLLLLGYSLIASTQTVSILIVDINPGIAGTATAALNLVRCLLGAGATALIVPMTNRLGLGWSYTLIGFIYIALTPMLLVVMRWGPKWRKERVAKEKRRKELKEEKEAAKSDGTDKV</sequence>
<evidence type="ECO:0000313" key="9">
    <source>
        <dbReference type="EMBL" id="RFU33346.1"/>
    </source>
</evidence>
<evidence type="ECO:0000256" key="4">
    <source>
        <dbReference type="ARBA" id="ARBA00022989"/>
    </source>
</evidence>
<dbReference type="Proteomes" id="UP000258309">
    <property type="component" value="Unassembled WGS sequence"/>
</dbReference>
<dbReference type="PANTHER" id="PTHR23502:SF51">
    <property type="entry name" value="QUINIDINE RESISTANCE PROTEIN 1-RELATED"/>
    <property type="match status" value="1"/>
</dbReference>
<dbReference type="Gene3D" id="1.20.1250.20">
    <property type="entry name" value="MFS general substrate transporter like domains"/>
    <property type="match status" value="1"/>
</dbReference>
<evidence type="ECO:0000256" key="6">
    <source>
        <dbReference type="SAM" id="MobiDB-lite"/>
    </source>
</evidence>
<gene>
    <name evidence="9" type="ORF">B7463_g2992</name>
</gene>
<dbReference type="PANTHER" id="PTHR23502">
    <property type="entry name" value="MAJOR FACILITATOR SUPERFAMILY"/>
    <property type="match status" value="1"/>
</dbReference>
<dbReference type="PROSITE" id="PS50850">
    <property type="entry name" value="MFS"/>
    <property type="match status" value="1"/>
</dbReference>
<comment type="subcellular location">
    <subcellularLocation>
        <location evidence="1">Membrane</location>
        <topology evidence="1">Multi-pass membrane protein</topology>
    </subcellularLocation>
</comment>
<dbReference type="InterPro" id="IPR011701">
    <property type="entry name" value="MFS"/>
</dbReference>
<feature type="transmembrane region" description="Helical" evidence="7">
    <location>
        <begin position="346"/>
        <end position="364"/>
    </location>
</feature>
<accession>A0A3E2HIU1</accession>
<evidence type="ECO:0000313" key="10">
    <source>
        <dbReference type="Proteomes" id="UP000258309"/>
    </source>
</evidence>
<feature type="transmembrane region" description="Helical" evidence="7">
    <location>
        <begin position="104"/>
        <end position="124"/>
    </location>
</feature>
<feature type="transmembrane region" description="Helical" evidence="7">
    <location>
        <begin position="169"/>
        <end position="186"/>
    </location>
</feature>
<keyword evidence="5 7" id="KW-0472">Membrane</keyword>
<feature type="non-terminal residue" evidence="9">
    <location>
        <position position="1"/>
    </location>
</feature>
<evidence type="ECO:0000256" key="5">
    <source>
        <dbReference type="ARBA" id="ARBA00023136"/>
    </source>
</evidence>
<keyword evidence="3 7" id="KW-0812">Transmembrane</keyword>
<dbReference type="OrthoDB" id="2441642at2759"/>
<name>A0A3E2HIU1_SCYLI</name>
<evidence type="ECO:0000256" key="7">
    <source>
        <dbReference type="SAM" id="Phobius"/>
    </source>
</evidence>
<dbReference type="PRINTS" id="PR01036">
    <property type="entry name" value="TCRTETB"/>
</dbReference>
<feature type="compositionally biased region" description="Basic and acidic residues" evidence="6">
    <location>
        <begin position="11"/>
        <end position="36"/>
    </location>
</feature>
<dbReference type="GO" id="GO:0005886">
    <property type="term" value="C:plasma membrane"/>
    <property type="evidence" value="ECO:0007669"/>
    <property type="project" value="TreeGrafter"/>
</dbReference>
<dbReference type="OMA" id="CFTIYII"/>
<dbReference type="CDD" id="cd17323">
    <property type="entry name" value="MFS_Tpo1_MDR_like"/>
    <property type="match status" value="1"/>
</dbReference>
<organism evidence="9 10">
    <name type="scientific">Scytalidium lignicola</name>
    <name type="common">Hyphomycete</name>
    <dbReference type="NCBI Taxonomy" id="5539"/>
    <lineage>
        <taxon>Eukaryota</taxon>
        <taxon>Fungi</taxon>
        <taxon>Dikarya</taxon>
        <taxon>Ascomycota</taxon>
        <taxon>Pezizomycotina</taxon>
        <taxon>Leotiomycetes</taxon>
        <taxon>Leotiomycetes incertae sedis</taxon>
        <taxon>Scytalidium</taxon>
    </lineage>
</organism>
<reference evidence="9 10" key="1">
    <citation type="submission" date="2018-05" db="EMBL/GenBank/DDBJ databases">
        <title>Draft genome sequence of Scytalidium lignicola DSM 105466, a ubiquitous saprotrophic fungus.</title>
        <authorList>
            <person name="Buettner E."/>
            <person name="Gebauer A.M."/>
            <person name="Hofrichter M."/>
            <person name="Liers C."/>
            <person name="Kellner H."/>
        </authorList>
    </citation>
    <scope>NUCLEOTIDE SEQUENCE [LARGE SCALE GENOMIC DNA]</scope>
    <source>
        <strain evidence="9 10">DSM 105466</strain>
    </source>
</reference>
<protein>
    <recommendedName>
        <fullName evidence="8">Major facilitator superfamily (MFS) profile domain-containing protein</fullName>
    </recommendedName>
</protein>
<evidence type="ECO:0000256" key="3">
    <source>
        <dbReference type="ARBA" id="ARBA00022692"/>
    </source>
</evidence>
<dbReference type="InterPro" id="IPR020846">
    <property type="entry name" value="MFS_dom"/>
</dbReference>
<dbReference type="InterPro" id="IPR036259">
    <property type="entry name" value="MFS_trans_sf"/>
</dbReference>
<dbReference type="AlphaFoldDB" id="A0A3E2HIU1"/>
<comment type="caution">
    <text evidence="9">The sequence shown here is derived from an EMBL/GenBank/DDBJ whole genome shotgun (WGS) entry which is preliminary data.</text>
</comment>
<dbReference type="STRING" id="5539.A0A3E2HIU1"/>
<keyword evidence="4 7" id="KW-1133">Transmembrane helix</keyword>
<keyword evidence="10" id="KW-1185">Reference proteome</keyword>
<evidence type="ECO:0000256" key="1">
    <source>
        <dbReference type="ARBA" id="ARBA00004141"/>
    </source>
</evidence>
<dbReference type="Pfam" id="PF07690">
    <property type="entry name" value="MFS_1"/>
    <property type="match status" value="1"/>
</dbReference>
<feature type="transmembrane region" description="Helical" evidence="7">
    <location>
        <begin position="192"/>
        <end position="214"/>
    </location>
</feature>
<feature type="transmembrane region" description="Helical" evidence="7">
    <location>
        <begin position="464"/>
        <end position="490"/>
    </location>
</feature>
<feature type="transmembrane region" description="Helical" evidence="7">
    <location>
        <begin position="529"/>
        <end position="550"/>
    </location>
</feature>
<feature type="region of interest" description="Disordered" evidence="6">
    <location>
        <begin position="563"/>
        <end position="585"/>
    </location>
</feature>
<keyword evidence="2" id="KW-0813">Transport</keyword>
<feature type="transmembrane region" description="Helical" evidence="7">
    <location>
        <begin position="255"/>
        <end position="277"/>
    </location>
</feature>
<feature type="transmembrane region" description="Helical" evidence="7">
    <location>
        <begin position="384"/>
        <end position="404"/>
    </location>
</feature>
<evidence type="ECO:0000259" key="8">
    <source>
        <dbReference type="PROSITE" id="PS50850"/>
    </source>
</evidence>
<feature type="compositionally biased region" description="Basic and acidic residues" evidence="6">
    <location>
        <begin position="76"/>
        <end position="86"/>
    </location>
</feature>
<dbReference type="EMBL" id="NCSJ02000037">
    <property type="protein sequence ID" value="RFU33346.1"/>
    <property type="molecule type" value="Genomic_DNA"/>
</dbReference>
<feature type="transmembrane region" description="Helical" evidence="7">
    <location>
        <begin position="226"/>
        <end position="249"/>
    </location>
</feature>
<feature type="transmembrane region" description="Helical" evidence="7">
    <location>
        <begin position="502"/>
        <end position="523"/>
    </location>
</feature>
<proteinExistence type="predicted"/>
<dbReference type="SUPFAM" id="SSF103473">
    <property type="entry name" value="MFS general substrate transporter"/>
    <property type="match status" value="1"/>
</dbReference>
<feature type="region of interest" description="Disordered" evidence="6">
    <location>
        <begin position="1"/>
        <end position="94"/>
    </location>
</feature>
<feature type="transmembrane region" description="Helical" evidence="7">
    <location>
        <begin position="136"/>
        <end position="157"/>
    </location>
</feature>
<feature type="domain" description="Major facilitator superfamily (MFS) profile" evidence="8">
    <location>
        <begin position="105"/>
        <end position="559"/>
    </location>
</feature>
<dbReference type="GO" id="GO:0022857">
    <property type="term" value="F:transmembrane transporter activity"/>
    <property type="evidence" value="ECO:0007669"/>
    <property type="project" value="InterPro"/>
</dbReference>
<dbReference type="FunFam" id="1.20.1720.10:FF:000009">
    <property type="entry name" value="MFS multidrug transporter"/>
    <property type="match status" value="1"/>
</dbReference>
<evidence type="ECO:0000256" key="2">
    <source>
        <dbReference type="ARBA" id="ARBA00022448"/>
    </source>
</evidence>
<feature type="non-terminal residue" evidence="9">
    <location>
        <position position="585"/>
    </location>
</feature>